<keyword evidence="13" id="KW-1208">Phospholipid metabolism</keyword>
<evidence type="ECO:0000256" key="16">
    <source>
        <dbReference type="SAM" id="Phobius"/>
    </source>
</evidence>
<evidence type="ECO:0000313" key="18">
    <source>
        <dbReference type="Proteomes" id="UP001232973"/>
    </source>
</evidence>
<reference evidence="17 18" key="1">
    <citation type="submission" date="2023-07" db="EMBL/GenBank/DDBJ databases">
        <title>Genomic Encyclopedia of Type Strains, Phase IV (KMG-IV): sequencing the most valuable type-strain genomes for metagenomic binning, comparative biology and taxonomic classification.</title>
        <authorList>
            <person name="Goeker M."/>
        </authorList>
    </citation>
    <scope>NUCLEOTIDE SEQUENCE [LARGE SCALE GENOMIC DNA]</scope>
    <source>
        <strain evidence="17 18">DSM 4006</strain>
    </source>
</reference>
<evidence type="ECO:0000256" key="2">
    <source>
        <dbReference type="ARBA" id="ARBA00004127"/>
    </source>
</evidence>
<dbReference type="InterPro" id="IPR004533">
    <property type="entry name" value="CDP-diaglyc--ser_O-PTrfase"/>
</dbReference>
<proteinExistence type="inferred from homology"/>
<feature type="transmembrane region" description="Helical" evidence="16">
    <location>
        <begin position="174"/>
        <end position="194"/>
    </location>
</feature>
<dbReference type="Gene3D" id="1.20.120.1760">
    <property type="match status" value="1"/>
</dbReference>
<dbReference type="Proteomes" id="UP001232973">
    <property type="component" value="Unassembled WGS sequence"/>
</dbReference>
<evidence type="ECO:0000256" key="9">
    <source>
        <dbReference type="ARBA" id="ARBA00022989"/>
    </source>
</evidence>
<evidence type="ECO:0000313" key="17">
    <source>
        <dbReference type="EMBL" id="MDQ0190378.1"/>
    </source>
</evidence>
<dbReference type="InterPro" id="IPR043130">
    <property type="entry name" value="CDP-OH_PTrfase_TM_dom"/>
</dbReference>
<keyword evidence="12" id="KW-0594">Phospholipid biosynthesis</keyword>
<organism evidence="17 18">
    <name type="scientific">Alicyclobacillus cycloheptanicus</name>
    <dbReference type="NCBI Taxonomy" id="1457"/>
    <lineage>
        <taxon>Bacteria</taxon>
        <taxon>Bacillati</taxon>
        <taxon>Bacillota</taxon>
        <taxon>Bacilli</taxon>
        <taxon>Bacillales</taxon>
        <taxon>Alicyclobacillaceae</taxon>
        <taxon>Alicyclobacillus</taxon>
    </lineage>
</organism>
<dbReference type="InterPro" id="IPR000462">
    <property type="entry name" value="CDP-OH_P_trans"/>
</dbReference>
<dbReference type="InterPro" id="IPR048254">
    <property type="entry name" value="CDP_ALCOHOL_P_TRANSF_CS"/>
</dbReference>
<keyword evidence="6" id="KW-0444">Lipid biosynthesis</keyword>
<evidence type="ECO:0000256" key="15">
    <source>
        <dbReference type="RuleBase" id="RU003750"/>
    </source>
</evidence>
<feature type="transmembrane region" description="Helical" evidence="16">
    <location>
        <begin position="7"/>
        <end position="27"/>
    </location>
</feature>
<evidence type="ECO:0000256" key="4">
    <source>
        <dbReference type="ARBA" id="ARBA00013174"/>
    </source>
</evidence>
<keyword evidence="8 16" id="KW-0812">Transmembrane</keyword>
<evidence type="ECO:0000256" key="11">
    <source>
        <dbReference type="ARBA" id="ARBA00023136"/>
    </source>
</evidence>
<evidence type="ECO:0000256" key="8">
    <source>
        <dbReference type="ARBA" id="ARBA00022692"/>
    </source>
</evidence>
<keyword evidence="10" id="KW-0443">Lipid metabolism</keyword>
<keyword evidence="11 16" id="KW-0472">Membrane</keyword>
<keyword evidence="7 15" id="KW-0808">Transferase</keyword>
<comment type="similarity">
    <text evidence="3 15">Belongs to the CDP-alcohol phosphatidyltransferase class-I family.</text>
</comment>
<comment type="catalytic activity">
    <reaction evidence="1">
        <text>a CDP-1,2-diacyl-sn-glycerol + L-serine = a 1,2-diacyl-sn-glycero-3-phospho-L-serine + CMP + H(+)</text>
        <dbReference type="Rhea" id="RHEA:16913"/>
        <dbReference type="ChEBI" id="CHEBI:15378"/>
        <dbReference type="ChEBI" id="CHEBI:33384"/>
        <dbReference type="ChEBI" id="CHEBI:57262"/>
        <dbReference type="ChEBI" id="CHEBI:58332"/>
        <dbReference type="ChEBI" id="CHEBI:60377"/>
        <dbReference type="EC" id="2.7.8.8"/>
    </reaction>
</comment>
<dbReference type="NCBIfam" id="TIGR00473">
    <property type="entry name" value="pssA"/>
    <property type="match status" value="1"/>
</dbReference>
<comment type="caution">
    <text evidence="17">The sequence shown here is derived from an EMBL/GenBank/DDBJ whole genome shotgun (WGS) entry which is preliminary data.</text>
</comment>
<dbReference type="Pfam" id="PF01066">
    <property type="entry name" value="CDP-OH_P_transf"/>
    <property type="match status" value="1"/>
</dbReference>
<feature type="transmembrane region" description="Helical" evidence="16">
    <location>
        <begin position="91"/>
        <end position="109"/>
    </location>
</feature>
<evidence type="ECO:0000256" key="6">
    <source>
        <dbReference type="ARBA" id="ARBA00022516"/>
    </source>
</evidence>
<accession>A0ABT9XJC3</accession>
<feature type="transmembrane region" description="Helical" evidence="16">
    <location>
        <begin position="121"/>
        <end position="139"/>
    </location>
</feature>
<evidence type="ECO:0000256" key="14">
    <source>
        <dbReference type="ARBA" id="ARBA00032361"/>
    </source>
</evidence>
<evidence type="ECO:0000256" key="12">
    <source>
        <dbReference type="ARBA" id="ARBA00023209"/>
    </source>
</evidence>
<dbReference type="EMBL" id="JAUSTP010000018">
    <property type="protein sequence ID" value="MDQ0190378.1"/>
    <property type="molecule type" value="Genomic_DNA"/>
</dbReference>
<dbReference type="InterPro" id="IPR050324">
    <property type="entry name" value="CDP-alcohol_PTase-I"/>
</dbReference>
<evidence type="ECO:0000256" key="7">
    <source>
        <dbReference type="ARBA" id="ARBA00022679"/>
    </source>
</evidence>
<dbReference type="PANTHER" id="PTHR14269">
    <property type="entry name" value="CDP-DIACYLGLYCEROL--GLYCEROL-3-PHOSPHATE 3-PHOSPHATIDYLTRANSFERASE-RELATED"/>
    <property type="match status" value="1"/>
</dbReference>
<keyword evidence="9 16" id="KW-1133">Transmembrane helix</keyword>
<evidence type="ECO:0000256" key="1">
    <source>
        <dbReference type="ARBA" id="ARBA00000287"/>
    </source>
</evidence>
<protein>
    <recommendedName>
        <fullName evidence="5">CDP-diacylglycerol--serine O-phosphatidyltransferase</fullName>
        <ecNumber evidence="4">2.7.8.8</ecNumber>
    </recommendedName>
    <alternativeName>
        <fullName evidence="14">Phosphatidylserine synthase</fullName>
    </alternativeName>
</protein>
<dbReference type="GO" id="GO:0003882">
    <property type="term" value="F:CDP-diacylglycerol-serine O-phosphatidyltransferase activity"/>
    <property type="evidence" value="ECO:0007669"/>
    <property type="project" value="UniProtKB-EC"/>
</dbReference>
<dbReference type="PROSITE" id="PS00379">
    <property type="entry name" value="CDP_ALCOHOL_P_TRANSF"/>
    <property type="match status" value="1"/>
</dbReference>
<comment type="subcellular location">
    <subcellularLocation>
        <location evidence="2">Endomembrane system</location>
        <topology evidence="2">Multi-pass membrane protein</topology>
    </subcellularLocation>
</comment>
<dbReference type="EC" id="2.7.8.8" evidence="4"/>
<sequence>MIQKAIPSLLTVCNLALGVVALLWVSAGRASDAALMVVVGMVLDGLDGRAARFFHAESQFGKELDSLSDIVTFGVAPTLIMWHVVLHTLGWPGVLIAVLFPVCGALRLARFNIAKKSTNYFVGLPITAAGGILATLALYRDLLSPANVILPAGMVILALLMVSRTRYPNFKKIAFPRSAIVVVPLLAIGVYIIFRFQHAVVNRLIFVPLALYGVYGIGRMVRHRRRSRIRNREGEIEIVKPEIK</sequence>
<dbReference type="PANTHER" id="PTHR14269:SF61">
    <property type="entry name" value="CDP-DIACYLGLYCEROL--SERINE O-PHOSPHATIDYLTRANSFERASE"/>
    <property type="match status" value="1"/>
</dbReference>
<evidence type="ECO:0000256" key="5">
    <source>
        <dbReference type="ARBA" id="ARBA00017171"/>
    </source>
</evidence>
<evidence type="ECO:0000256" key="3">
    <source>
        <dbReference type="ARBA" id="ARBA00010441"/>
    </source>
</evidence>
<dbReference type="RefSeq" id="WP_274457421.1">
    <property type="nucleotide sequence ID" value="NZ_CP067097.1"/>
</dbReference>
<feature type="transmembrane region" description="Helical" evidence="16">
    <location>
        <begin position="200"/>
        <end position="218"/>
    </location>
</feature>
<gene>
    <name evidence="17" type="ORF">J2S03_002242</name>
</gene>
<evidence type="ECO:0000256" key="10">
    <source>
        <dbReference type="ARBA" id="ARBA00023098"/>
    </source>
</evidence>
<name>A0ABT9XJC3_9BACL</name>
<keyword evidence="18" id="KW-1185">Reference proteome</keyword>
<feature type="transmembrane region" description="Helical" evidence="16">
    <location>
        <begin position="145"/>
        <end position="162"/>
    </location>
</feature>
<evidence type="ECO:0000256" key="13">
    <source>
        <dbReference type="ARBA" id="ARBA00023264"/>
    </source>
</evidence>